<name>D3VX20_COMTE</name>
<feature type="transmembrane region" description="Helical" evidence="1">
    <location>
        <begin position="12"/>
        <end position="33"/>
    </location>
</feature>
<dbReference type="EMBL" id="GQ281704">
    <property type="protein sequence ID" value="ADC80488.1"/>
    <property type="molecule type" value="Genomic_DNA"/>
</dbReference>
<dbReference type="AlphaFoldDB" id="D3VX20"/>
<accession>D3VX20</accession>
<protein>
    <submittedName>
        <fullName evidence="2">Uncharacterized protein</fullName>
    </submittedName>
</protein>
<keyword evidence="1" id="KW-0812">Transmembrane</keyword>
<feature type="transmembrane region" description="Helical" evidence="1">
    <location>
        <begin position="196"/>
        <end position="218"/>
    </location>
</feature>
<reference evidence="2" key="1">
    <citation type="journal article" date="2010" name="FEMS Microbiol. Ecol.">
        <title>Class 1 integrons in benthic bacterial communities: abundance, association with Tn402-like transposition modules and evidence for coselection with heavy-metal resistance.</title>
        <authorList>
            <person name="Rosewarne C.P."/>
            <person name="Pettigrove V."/>
            <person name="Stokes H.W."/>
            <person name="Parsons Y.M."/>
        </authorList>
    </citation>
    <scope>NUCLEOTIDE SEQUENCE</scope>
    <source>
        <strain evidence="2">LMCB014</strain>
    </source>
</reference>
<keyword evidence="1" id="KW-1133">Transmembrane helix</keyword>
<evidence type="ECO:0000313" key="2">
    <source>
        <dbReference type="EMBL" id="ADC80488.1"/>
    </source>
</evidence>
<proteinExistence type="predicted"/>
<sequence length="239" mass="26278">MNSFSTFVTLSNLVKVVGVLSATALAISGLIFGQFARVFMGLMLIPASFVFQNVIEGIAPQHDGLESSLFSSSSERAEHRQSKSDARQKQIEEAISFGLPARVTELIGNASADAQEFGPYLVAQAQLKQKDSEINWDAYRANLDLALERASNATPELQYSADVLAMMENKAWGMSRSLRSFNHEQQEAEAKSRLNLWANLVLAVCGLMALLSGFVFALEQYMRKNLKTIYRLSGVSANT</sequence>
<evidence type="ECO:0000256" key="1">
    <source>
        <dbReference type="SAM" id="Phobius"/>
    </source>
</evidence>
<keyword evidence="1" id="KW-0472">Membrane</keyword>
<organism evidence="2">
    <name type="scientific">Comamonas testosteroni</name>
    <name type="common">Pseudomonas testosteroni</name>
    <dbReference type="NCBI Taxonomy" id="285"/>
    <lineage>
        <taxon>Bacteria</taxon>
        <taxon>Pseudomonadati</taxon>
        <taxon>Pseudomonadota</taxon>
        <taxon>Betaproteobacteria</taxon>
        <taxon>Burkholderiales</taxon>
        <taxon>Comamonadaceae</taxon>
        <taxon>Comamonas</taxon>
    </lineage>
</organism>